<sequence>MFACASFLLSSSSPHKNLYCVYGPRQSTLYSCKWEKSANQHISSPLSEPSFEDSGVRMVPSTKFSLCDVYVYLCHNVTSIRSNISFMLFSFFFLYQVLNLFFPLSLSNKLHTLYYYCSSLVVYVTNFTYSQTRAEWTAAANARLQETSIFSSLTICGYFYYYSYPQGTKCAR</sequence>
<evidence type="ECO:0000313" key="3">
    <source>
        <dbReference type="Proteomes" id="UP000184499"/>
    </source>
</evidence>
<feature type="transmembrane region" description="Helical" evidence="1">
    <location>
        <begin position="84"/>
        <end position="106"/>
    </location>
</feature>
<protein>
    <submittedName>
        <fullName evidence="2">Uncharacterized protein</fullName>
    </submittedName>
</protein>
<dbReference type="GeneID" id="93577201"/>
<organism evidence="2 3">
    <name type="scientific">Aspergillus brasiliensis (strain CBS 101740 / IMI 381727 / IBT 21946)</name>
    <dbReference type="NCBI Taxonomy" id="767769"/>
    <lineage>
        <taxon>Eukaryota</taxon>
        <taxon>Fungi</taxon>
        <taxon>Dikarya</taxon>
        <taxon>Ascomycota</taxon>
        <taxon>Pezizomycotina</taxon>
        <taxon>Eurotiomycetes</taxon>
        <taxon>Eurotiomycetidae</taxon>
        <taxon>Eurotiales</taxon>
        <taxon>Aspergillaceae</taxon>
        <taxon>Aspergillus</taxon>
        <taxon>Aspergillus subgen. Circumdati</taxon>
    </lineage>
</organism>
<dbReference type="VEuPathDB" id="FungiDB:ASPBRDRAFT_420005"/>
<gene>
    <name evidence="2" type="ORF">ASPBRDRAFT_420005</name>
</gene>
<proteinExistence type="predicted"/>
<evidence type="ECO:0000313" key="2">
    <source>
        <dbReference type="EMBL" id="OJJ66550.1"/>
    </source>
</evidence>
<keyword evidence="1" id="KW-0812">Transmembrane</keyword>
<feature type="transmembrane region" description="Helical" evidence="1">
    <location>
        <begin position="113"/>
        <end position="130"/>
    </location>
</feature>
<evidence type="ECO:0000256" key="1">
    <source>
        <dbReference type="SAM" id="Phobius"/>
    </source>
</evidence>
<accession>A0A1L9U4F4</accession>
<dbReference type="Proteomes" id="UP000184499">
    <property type="component" value="Unassembled WGS sequence"/>
</dbReference>
<dbReference type="EMBL" id="KV878698">
    <property type="protein sequence ID" value="OJJ66550.1"/>
    <property type="molecule type" value="Genomic_DNA"/>
</dbReference>
<reference evidence="3" key="1">
    <citation type="journal article" date="2017" name="Genome Biol.">
        <title>Comparative genomics reveals high biological diversity and specific adaptations in the industrially and medically important fungal genus Aspergillus.</title>
        <authorList>
            <person name="de Vries R.P."/>
            <person name="Riley R."/>
            <person name="Wiebenga A."/>
            <person name="Aguilar-Osorio G."/>
            <person name="Amillis S."/>
            <person name="Uchima C.A."/>
            <person name="Anderluh G."/>
            <person name="Asadollahi M."/>
            <person name="Askin M."/>
            <person name="Barry K."/>
            <person name="Battaglia E."/>
            <person name="Bayram O."/>
            <person name="Benocci T."/>
            <person name="Braus-Stromeyer S.A."/>
            <person name="Caldana C."/>
            <person name="Canovas D."/>
            <person name="Cerqueira G.C."/>
            <person name="Chen F."/>
            <person name="Chen W."/>
            <person name="Choi C."/>
            <person name="Clum A."/>
            <person name="Dos Santos R.A."/>
            <person name="Damasio A.R."/>
            <person name="Diallinas G."/>
            <person name="Emri T."/>
            <person name="Fekete E."/>
            <person name="Flipphi M."/>
            <person name="Freyberg S."/>
            <person name="Gallo A."/>
            <person name="Gournas C."/>
            <person name="Habgood R."/>
            <person name="Hainaut M."/>
            <person name="Harispe M.L."/>
            <person name="Henrissat B."/>
            <person name="Hilden K.S."/>
            <person name="Hope R."/>
            <person name="Hossain A."/>
            <person name="Karabika E."/>
            <person name="Karaffa L."/>
            <person name="Karanyi Z."/>
            <person name="Krasevec N."/>
            <person name="Kuo A."/>
            <person name="Kusch H."/>
            <person name="LaButti K."/>
            <person name="Lagendijk E.L."/>
            <person name="Lapidus A."/>
            <person name="Levasseur A."/>
            <person name="Lindquist E."/>
            <person name="Lipzen A."/>
            <person name="Logrieco A.F."/>
            <person name="MacCabe A."/>
            <person name="Maekelae M.R."/>
            <person name="Malavazi I."/>
            <person name="Melin P."/>
            <person name="Meyer V."/>
            <person name="Mielnichuk N."/>
            <person name="Miskei M."/>
            <person name="Molnar A.P."/>
            <person name="Mule G."/>
            <person name="Ngan C.Y."/>
            <person name="Orejas M."/>
            <person name="Orosz E."/>
            <person name="Ouedraogo J.P."/>
            <person name="Overkamp K.M."/>
            <person name="Park H.-S."/>
            <person name="Perrone G."/>
            <person name="Piumi F."/>
            <person name="Punt P.J."/>
            <person name="Ram A.F."/>
            <person name="Ramon A."/>
            <person name="Rauscher S."/>
            <person name="Record E."/>
            <person name="Riano-Pachon D.M."/>
            <person name="Robert V."/>
            <person name="Roehrig J."/>
            <person name="Ruller R."/>
            <person name="Salamov A."/>
            <person name="Salih N.S."/>
            <person name="Samson R.A."/>
            <person name="Sandor E."/>
            <person name="Sanguinetti M."/>
            <person name="Schuetze T."/>
            <person name="Sepcic K."/>
            <person name="Shelest E."/>
            <person name="Sherlock G."/>
            <person name="Sophianopoulou V."/>
            <person name="Squina F.M."/>
            <person name="Sun H."/>
            <person name="Susca A."/>
            <person name="Todd R.B."/>
            <person name="Tsang A."/>
            <person name="Unkles S.E."/>
            <person name="van de Wiele N."/>
            <person name="van Rossen-Uffink D."/>
            <person name="Oliveira J.V."/>
            <person name="Vesth T.C."/>
            <person name="Visser J."/>
            <person name="Yu J.-H."/>
            <person name="Zhou M."/>
            <person name="Andersen M.R."/>
            <person name="Archer D.B."/>
            <person name="Baker S.E."/>
            <person name="Benoit I."/>
            <person name="Brakhage A.A."/>
            <person name="Braus G.H."/>
            <person name="Fischer R."/>
            <person name="Frisvad J.C."/>
            <person name="Goldman G.H."/>
            <person name="Houbraken J."/>
            <person name="Oakley B."/>
            <person name="Pocsi I."/>
            <person name="Scazzocchio C."/>
            <person name="Seiboth B."/>
            <person name="vanKuyk P.A."/>
            <person name="Wortman J."/>
            <person name="Dyer P.S."/>
            <person name="Grigoriev I.V."/>
        </authorList>
    </citation>
    <scope>NUCLEOTIDE SEQUENCE [LARGE SCALE GENOMIC DNA]</scope>
    <source>
        <strain evidence="3">CBS 101740 / IMI 381727 / IBT 21946</strain>
    </source>
</reference>
<feature type="transmembrane region" description="Helical" evidence="1">
    <location>
        <begin position="142"/>
        <end position="162"/>
    </location>
</feature>
<keyword evidence="3" id="KW-1185">Reference proteome</keyword>
<keyword evidence="1" id="KW-1133">Transmembrane helix</keyword>
<keyword evidence="1" id="KW-0472">Membrane</keyword>
<dbReference type="RefSeq" id="XP_067473800.1">
    <property type="nucleotide sequence ID" value="XM_067624713.1"/>
</dbReference>
<dbReference type="AlphaFoldDB" id="A0A1L9U4F4"/>
<name>A0A1L9U4F4_ASPBC</name>